<organism evidence="1 2">
    <name type="scientific">Debaryomyces hansenii (strain ATCC 36239 / CBS 767 / BCRC 21394 / JCM 1990 / NBRC 0083 / IGC 2968)</name>
    <name type="common">Yeast</name>
    <name type="synonym">Torulaspora hansenii</name>
    <dbReference type="NCBI Taxonomy" id="284592"/>
    <lineage>
        <taxon>Eukaryota</taxon>
        <taxon>Fungi</taxon>
        <taxon>Dikarya</taxon>
        <taxon>Ascomycota</taxon>
        <taxon>Saccharomycotina</taxon>
        <taxon>Pichiomycetes</taxon>
        <taxon>Debaryomycetaceae</taxon>
        <taxon>Debaryomyces</taxon>
    </lineage>
</organism>
<reference evidence="1 2" key="1">
    <citation type="journal article" date="2004" name="Nature">
        <title>Genome evolution in yeasts.</title>
        <authorList>
            <consortium name="Genolevures"/>
            <person name="Dujon B."/>
            <person name="Sherman D."/>
            <person name="Fischer G."/>
            <person name="Durrens P."/>
            <person name="Casaregola S."/>
            <person name="Lafontaine I."/>
            <person name="de Montigny J."/>
            <person name="Marck C."/>
            <person name="Neuveglise C."/>
            <person name="Talla E."/>
            <person name="Goffard N."/>
            <person name="Frangeul L."/>
            <person name="Aigle M."/>
            <person name="Anthouard V."/>
            <person name="Babour A."/>
            <person name="Barbe V."/>
            <person name="Barnay S."/>
            <person name="Blanchin S."/>
            <person name="Beckerich J.M."/>
            <person name="Beyne E."/>
            <person name="Bleykasten C."/>
            <person name="Boisrame A."/>
            <person name="Boyer J."/>
            <person name="Cattolico L."/>
            <person name="Confanioleri F."/>
            <person name="de Daruvar A."/>
            <person name="Despons L."/>
            <person name="Fabre E."/>
            <person name="Fairhead C."/>
            <person name="Ferry-Dumazet H."/>
            <person name="Groppi A."/>
            <person name="Hantraye F."/>
            <person name="Hennequin C."/>
            <person name="Jauniaux N."/>
            <person name="Joyet P."/>
            <person name="Kachouri R."/>
            <person name="Kerrest A."/>
            <person name="Koszul R."/>
            <person name="Lemaire M."/>
            <person name="Lesur I."/>
            <person name="Ma L."/>
            <person name="Muller H."/>
            <person name="Nicaud J.M."/>
            <person name="Nikolski M."/>
            <person name="Oztas S."/>
            <person name="Ozier-Kalogeropoulos O."/>
            <person name="Pellenz S."/>
            <person name="Potier S."/>
            <person name="Richard G.F."/>
            <person name="Straub M.L."/>
            <person name="Suleau A."/>
            <person name="Swennene D."/>
            <person name="Tekaia F."/>
            <person name="Wesolowski-Louvel M."/>
            <person name="Westhof E."/>
            <person name="Wirth B."/>
            <person name="Zeniou-Meyer M."/>
            <person name="Zivanovic I."/>
            <person name="Bolotin-Fukuhara M."/>
            <person name="Thierry A."/>
            <person name="Bouchier C."/>
            <person name="Caudron B."/>
            <person name="Scarpelli C."/>
            <person name="Gaillardin C."/>
            <person name="Weissenbach J."/>
            <person name="Wincker P."/>
            <person name="Souciet J.L."/>
        </authorList>
    </citation>
    <scope>NUCLEOTIDE SEQUENCE [LARGE SCALE GENOMIC DNA]</scope>
    <source>
        <strain evidence="2">ATCC 36239 / CBS 767 / BCRC 21394 / JCM 1990 / NBRC 0083 / IGC 2968</strain>
    </source>
</reference>
<dbReference type="InParanoid" id="Q6BH60"/>
<dbReference type="EMBL" id="CR382139">
    <property type="protein sequence ID" value="CAG90971.2"/>
    <property type="molecule type" value="Genomic_DNA"/>
</dbReference>
<dbReference type="OMA" id="WFKLGME"/>
<evidence type="ECO:0000313" key="1">
    <source>
        <dbReference type="EMBL" id="CAG90971.2"/>
    </source>
</evidence>
<name>Q6BH60_DEBHA</name>
<dbReference type="RefSeq" id="XP_462461.2">
    <property type="nucleotide sequence ID" value="XM_462461.1"/>
</dbReference>
<dbReference type="eggNOG" id="ENOG502QU4R">
    <property type="taxonomic scope" value="Eukaryota"/>
</dbReference>
<dbReference type="FunCoup" id="Q6BH60">
    <property type="interactions" value="12"/>
</dbReference>
<dbReference type="AlphaFoldDB" id="Q6BH60"/>
<keyword evidence="2" id="KW-1185">Reference proteome</keyword>
<dbReference type="KEGG" id="dha:DEHA2G21120g"/>
<gene>
    <name evidence="1" type="ordered locus">DEHA2G21120g</name>
</gene>
<dbReference type="OrthoDB" id="1658288at2759"/>
<dbReference type="SUPFAM" id="SSF81901">
    <property type="entry name" value="HCP-like"/>
    <property type="match status" value="1"/>
</dbReference>
<accession>Q6BH60</accession>
<dbReference type="Gene3D" id="1.25.40.10">
    <property type="entry name" value="Tetratricopeptide repeat domain"/>
    <property type="match status" value="1"/>
</dbReference>
<dbReference type="InterPro" id="IPR011990">
    <property type="entry name" value="TPR-like_helical_dom_sf"/>
</dbReference>
<proteinExistence type="predicted"/>
<protein>
    <submittedName>
        <fullName evidence="1">DEHA2G21120p</fullName>
    </submittedName>
</protein>
<evidence type="ECO:0000313" key="2">
    <source>
        <dbReference type="Proteomes" id="UP000000599"/>
    </source>
</evidence>
<dbReference type="Proteomes" id="UP000000599">
    <property type="component" value="Chromosome G"/>
</dbReference>
<sequence length="379" mass="43421">MIRNLTCGSRSRAVAPRIRWYSSATHSRPELSNLLPGKRTMNKILFDNDSRLSYKKVIPILNSVYSHIETPEDIILPNYVKSNDLMLCKQILASIRSTTNSINKNLVSLENELVEQAAELGNNDAIAMLAFESIEDPQTSKEDYKYANKLIDNLTNLKHPLVFKMAGDLAFKKGYHNQAEIYWLQFIELESDTILASQVYANLGIYYFNYLKPRPDLTKAELYMKKSIKFGELDKYTIQAHYYLGQLYSMTDPILSKYHLEISASKGLKESFPSLGFLEMNIFKNYSKSLEWFKLGVESSNDLSCMIGQFDCFINLENLIQADGIYRNLVSVHNKIRSARARKDIPKDIQQAMDTNQSLLNLFFSTRSGSIKSLPSYQL</sequence>
<dbReference type="STRING" id="284592.Q6BH60"/>
<dbReference type="GeneID" id="2905410"/>
<dbReference type="HOGENOM" id="CLU_047859_0_0_1"/>